<dbReference type="PRINTS" id="PR00176">
    <property type="entry name" value="NANEUSMPORT"/>
</dbReference>
<evidence type="ECO:0000313" key="8">
    <source>
        <dbReference type="Proteomes" id="UP000477680"/>
    </source>
</evidence>
<feature type="transmembrane region" description="Helical" evidence="6">
    <location>
        <begin position="348"/>
        <end position="369"/>
    </location>
</feature>
<evidence type="ECO:0000256" key="3">
    <source>
        <dbReference type="ARBA" id="ARBA00022692"/>
    </source>
</evidence>
<comment type="subcellular location">
    <subcellularLocation>
        <location evidence="1">Membrane</location>
        <topology evidence="1">Multi-pass membrane protein</topology>
    </subcellularLocation>
</comment>
<evidence type="ECO:0000313" key="7">
    <source>
        <dbReference type="EMBL" id="QIB66273.1"/>
    </source>
</evidence>
<dbReference type="Pfam" id="PF00209">
    <property type="entry name" value="SNF"/>
    <property type="match status" value="2"/>
</dbReference>
<keyword evidence="8" id="KW-1185">Reference proteome</keyword>
<dbReference type="InterPro" id="IPR047218">
    <property type="entry name" value="YocR/YhdH-like"/>
</dbReference>
<feature type="transmembrane region" description="Helical" evidence="6">
    <location>
        <begin position="311"/>
        <end position="336"/>
    </location>
</feature>
<dbReference type="Proteomes" id="UP000477680">
    <property type="component" value="Chromosome"/>
</dbReference>
<feature type="transmembrane region" description="Helical" evidence="6">
    <location>
        <begin position="18"/>
        <end position="36"/>
    </location>
</feature>
<evidence type="ECO:0000256" key="4">
    <source>
        <dbReference type="ARBA" id="ARBA00022989"/>
    </source>
</evidence>
<feature type="transmembrane region" description="Helical" evidence="6">
    <location>
        <begin position="389"/>
        <end position="408"/>
    </location>
</feature>
<gene>
    <name evidence="7" type="ORF">G3T16_13520</name>
</gene>
<proteinExistence type="predicted"/>
<dbReference type="EMBL" id="CP048711">
    <property type="protein sequence ID" value="QIB66273.1"/>
    <property type="molecule type" value="Genomic_DNA"/>
</dbReference>
<dbReference type="PANTHER" id="PTHR42948:SF1">
    <property type="entry name" value="TRANSPORTER"/>
    <property type="match status" value="1"/>
</dbReference>
<dbReference type="NCBIfam" id="NF037979">
    <property type="entry name" value="Na_transp"/>
    <property type="match status" value="1"/>
</dbReference>
<protein>
    <submittedName>
        <fullName evidence="7">Sodium-dependent transporter</fullName>
    </submittedName>
</protein>
<feature type="transmembrane region" description="Helical" evidence="6">
    <location>
        <begin position="223"/>
        <end position="247"/>
    </location>
</feature>
<feature type="transmembrane region" description="Helical" evidence="6">
    <location>
        <begin position="179"/>
        <end position="199"/>
    </location>
</feature>
<evidence type="ECO:0000256" key="6">
    <source>
        <dbReference type="SAM" id="Phobius"/>
    </source>
</evidence>
<feature type="transmembrane region" description="Helical" evidence="6">
    <location>
        <begin position="154"/>
        <end position="172"/>
    </location>
</feature>
<feature type="transmembrane region" description="Helical" evidence="6">
    <location>
        <begin position="429"/>
        <end position="451"/>
    </location>
</feature>
<feature type="transmembrane region" description="Helical" evidence="6">
    <location>
        <begin position="93"/>
        <end position="121"/>
    </location>
</feature>
<organism evidence="7 8">
    <name type="scientific">Kineobactrum salinum</name>
    <dbReference type="NCBI Taxonomy" id="2708301"/>
    <lineage>
        <taxon>Bacteria</taxon>
        <taxon>Pseudomonadati</taxon>
        <taxon>Pseudomonadota</taxon>
        <taxon>Gammaproteobacteria</taxon>
        <taxon>Cellvibrionales</taxon>
        <taxon>Halieaceae</taxon>
        <taxon>Kineobactrum</taxon>
    </lineage>
</organism>
<accession>A0A6C0U356</accession>
<name>A0A6C0U356_9GAMM</name>
<dbReference type="CDD" id="cd10336">
    <property type="entry name" value="SLC6sbd_Tyt1-Like"/>
    <property type="match status" value="1"/>
</dbReference>
<dbReference type="PROSITE" id="PS50267">
    <property type="entry name" value="NA_NEUROTRAN_SYMP_3"/>
    <property type="match status" value="1"/>
</dbReference>
<dbReference type="SUPFAM" id="SSF161070">
    <property type="entry name" value="SNF-like"/>
    <property type="match status" value="1"/>
</dbReference>
<evidence type="ECO:0000256" key="5">
    <source>
        <dbReference type="ARBA" id="ARBA00023136"/>
    </source>
</evidence>
<dbReference type="AlphaFoldDB" id="A0A6C0U356"/>
<feature type="transmembrane region" description="Helical" evidence="6">
    <location>
        <begin position="48"/>
        <end position="72"/>
    </location>
</feature>
<dbReference type="KEGG" id="kim:G3T16_13520"/>
<dbReference type="InterPro" id="IPR000175">
    <property type="entry name" value="Na/ntran_symport"/>
</dbReference>
<reference evidence="7 8" key="1">
    <citation type="submission" date="2020-02" db="EMBL/GenBank/DDBJ databases">
        <title>Genome sequencing for Kineobactrum sp. M2.</title>
        <authorList>
            <person name="Park S.-J."/>
        </authorList>
    </citation>
    <scope>NUCLEOTIDE SEQUENCE [LARGE SCALE GENOMIC DNA]</scope>
    <source>
        <strain evidence="7 8">M2</strain>
    </source>
</reference>
<keyword evidence="4 6" id="KW-1133">Transmembrane helix</keyword>
<dbReference type="RefSeq" id="WP_163495708.1">
    <property type="nucleotide sequence ID" value="NZ_CP048711.1"/>
</dbReference>
<dbReference type="PANTHER" id="PTHR42948">
    <property type="entry name" value="TRANSPORTER"/>
    <property type="match status" value="1"/>
</dbReference>
<sequence>MTDVAINPLGEWRSRTTFVLALAASAVGMGSVWRFSYLSGEYGGAPFVLAYILCLVLLAVPLLIAELVLGTQGRGSAVESVRRAAVRSECSRWWLLLPWTACVTGLLLMACVTVVAGWALVYARDTFNGAFSAASAVNTGQIFSELLLSGGRMLWWQSLFLGVAVLVVAAGVRRGVGLLAWLLIPALMAGLGMLIQYALQYGDLVATGRFLFAFQLLDFNREALLVALGQAFYTLGIGVATGISYGGYAPIRVPLGRSVIAVALFDTMVAIAVGLAVFPLVFAHNMLPSMGPGLLFVSLPHAFGNMPLGEVYGALFFLLVALVALGSCVAMLEPVVGVLRQQFGIRRFTAVMVAGATVWLLAFAALATVEIPGFTAGAGLDLFRVMDRLAGALLLPLVALGTAVFVGWRLREVLLRAQLYRESAWFFSLWYFLLRYIAPAAIVLLLLAGLWPE</sequence>
<dbReference type="InterPro" id="IPR037272">
    <property type="entry name" value="SNS_sf"/>
</dbReference>
<keyword evidence="3 6" id="KW-0812">Transmembrane</keyword>
<evidence type="ECO:0000256" key="2">
    <source>
        <dbReference type="ARBA" id="ARBA00022448"/>
    </source>
</evidence>
<keyword evidence="2" id="KW-0813">Transport</keyword>
<evidence type="ECO:0000256" key="1">
    <source>
        <dbReference type="ARBA" id="ARBA00004141"/>
    </source>
</evidence>
<feature type="transmembrane region" description="Helical" evidence="6">
    <location>
        <begin position="259"/>
        <end position="282"/>
    </location>
</feature>
<keyword evidence="5 6" id="KW-0472">Membrane</keyword>
<dbReference type="GO" id="GO:0016020">
    <property type="term" value="C:membrane"/>
    <property type="evidence" value="ECO:0007669"/>
    <property type="project" value="UniProtKB-SubCell"/>
</dbReference>